<dbReference type="AlphaFoldDB" id="A0A0K9NQ03"/>
<dbReference type="Proteomes" id="UP000036987">
    <property type="component" value="Unassembled WGS sequence"/>
</dbReference>
<reference evidence="2" key="1">
    <citation type="journal article" date="2016" name="Nature">
        <title>The genome of the seagrass Zostera marina reveals angiosperm adaptation to the sea.</title>
        <authorList>
            <person name="Olsen J.L."/>
            <person name="Rouze P."/>
            <person name="Verhelst B."/>
            <person name="Lin Y.-C."/>
            <person name="Bayer T."/>
            <person name="Collen J."/>
            <person name="Dattolo E."/>
            <person name="De Paoli E."/>
            <person name="Dittami S."/>
            <person name="Maumus F."/>
            <person name="Michel G."/>
            <person name="Kersting A."/>
            <person name="Lauritano C."/>
            <person name="Lohaus R."/>
            <person name="Toepel M."/>
            <person name="Tonon T."/>
            <person name="Vanneste K."/>
            <person name="Amirebrahimi M."/>
            <person name="Brakel J."/>
            <person name="Bostroem C."/>
            <person name="Chovatia M."/>
            <person name="Grimwood J."/>
            <person name="Jenkins J.W."/>
            <person name="Jueterbock A."/>
            <person name="Mraz A."/>
            <person name="Stam W.T."/>
            <person name="Tice H."/>
            <person name="Bornberg-Bauer E."/>
            <person name="Green P.J."/>
            <person name="Pearson G.A."/>
            <person name="Procaccini G."/>
            <person name="Duarte C.M."/>
            <person name="Schmutz J."/>
            <person name="Reusch T.B.H."/>
            <person name="Van de Peer Y."/>
        </authorList>
    </citation>
    <scope>NUCLEOTIDE SEQUENCE [LARGE SCALE GENOMIC DNA]</scope>
    <source>
        <strain evidence="2">cv. Finnish</strain>
    </source>
</reference>
<protein>
    <submittedName>
        <fullName evidence="1">Uncharacterized protein</fullName>
    </submittedName>
</protein>
<comment type="caution">
    <text evidence="1">The sequence shown here is derived from an EMBL/GenBank/DDBJ whole genome shotgun (WGS) entry which is preliminary data.</text>
</comment>
<accession>A0A0K9NQ03</accession>
<keyword evidence="2" id="KW-1185">Reference proteome</keyword>
<evidence type="ECO:0000313" key="1">
    <source>
        <dbReference type="EMBL" id="KMZ58869.1"/>
    </source>
</evidence>
<organism evidence="1 2">
    <name type="scientific">Zostera marina</name>
    <name type="common">Eelgrass</name>
    <dbReference type="NCBI Taxonomy" id="29655"/>
    <lineage>
        <taxon>Eukaryota</taxon>
        <taxon>Viridiplantae</taxon>
        <taxon>Streptophyta</taxon>
        <taxon>Embryophyta</taxon>
        <taxon>Tracheophyta</taxon>
        <taxon>Spermatophyta</taxon>
        <taxon>Magnoliopsida</taxon>
        <taxon>Liliopsida</taxon>
        <taxon>Zosteraceae</taxon>
        <taxon>Zostera</taxon>
    </lineage>
</organism>
<gene>
    <name evidence="1" type="ORF">ZOSMA_72G00310</name>
</gene>
<sequence>MSARNFTSEMTTVATSIAIFSTSTFQLRLQPSPPILRSIISTLNKGQSPWIKYQPFHHLG</sequence>
<proteinExistence type="predicted"/>
<dbReference type="EMBL" id="LFYR01001858">
    <property type="protein sequence ID" value="KMZ58869.1"/>
    <property type="molecule type" value="Genomic_DNA"/>
</dbReference>
<evidence type="ECO:0000313" key="2">
    <source>
        <dbReference type="Proteomes" id="UP000036987"/>
    </source>
</evidence>
<name>A0A0K9NQ03_ZOSMR</name>